<accession>A0ABZ0VBM5</accession>
<name>A0ABZ0VBM5_9MICO</name>
<sequence length="336" mass="37331">MSFRTADGASYQGRDSSGHERFSISIPYDEHGYFGRECPACHQIFRMRGEDYDALPDDLNLTCPYCGHREGHSEFMTAQQRDRVMRVAQDAAMQLLSDALSKSFGSMARSTRSNRFVKVTYRSKPFYPQPLPGIDEERLVRERTCLECGVRYAVFGEHRFCPVSGALSASVVAEDAFAAERVKLAALDDIPTEQRAVLREQGVYDRIAVDTLGRVVGTVEAFADSEYRRRVPDAAASLKGRGNVFQRLDDLADLFGPLGTDPRDVPGIDWAALKRLWAARHAHVHADGRVDDKYLRAVPNSPLKLGQRIFVSPKDARSAIELAATLCAAIDGRGDD</sequence>
<proteinExistence type="predicted"/>
<evidence type="ECO:0008006" key="3">
    <source>
        <dbReference type="Google" id="ProtNLM"/>
    </source>
</evidence>
<evidence type="ECO:0000313" key="1">
    <source>
        <dbReference type="EMBL" id="WQB71036.1"/>
    </source>
</evidence>
<reference evidence="1 2" key="1">
    <citation type="submission" date="2023-06" db="EMBL/GenBank/DDBJ databases">
        <title>Rock-solubilizing bacteria, Microbacterium invictum, promotes re-establishment of vegetation in rocky wasteland by accelerating rock bio-weathering and reshaping soil bacterial community.</title>
        <authorList>
            <person name="Liu C."/>
        </authorList>
    </citation>
    <scope>NUCLEOTIDE SEQUENCE [LARGE SCALE GENOMIC DNA]</scope>
    <source>
        <strain evidence="1 2">X-18</strain>
    </source>
</reference>
<evidence type="ECO:0000313" key="2">
    <source>
        <dbReference type="Proteomes" id="UP001324533"/>
    </source>
</evidence>
<protein>
    <recommendedName>
        <fullName evidence="3">RES domain-containing protein</fullName>
    </recommendedName>
</protein>
<dbReference type="Proteomes" id="UP001324533">
    <property type="component" value="Chromosome"/>
</dbReference>
<organism evidence="1 2">
    <name type="scientific">Microbacterium invictum</name>
    <dbReference type="NCBI Taxonomy" id="515415"/>
    <lineage>
        <taxon>Bacteria</taxon>
        <taxon>Bacillati</taxon>
        <taxon>Actinomycetota</taxon>
        <taxon>Actinomycetes</taxon>
        <taxon>Micrococcales</taxon>
        <taxon>Microbacteriaceae</taxon>
        <taxon>Microbacterium</taxon>
    </lineage>
</organism>
<gene>
    <name evidence="1" type="ORF">T9R20_03480</name>
</gene>
<dbReference type="EMBL" id="CP139779">
    <property type="protein sequence ID" value="WQB71036.1"/>
    <property type="molecule type" value="Genomic_DNA"/>
</dbReference>
<dbReference type="RefSeq" id="WP_248242390.1">
    <property type="nucleotide sequence ID" value="NZ_CP139779.1"/>
</dbReference>
<keyword evidence="2" id="KW-1185">Reference proteome</keyword>